<proteinExistence type="predicted"/>
<keyword evidence="6" id="KW-1185">Reference proteome</keyword>
<feature type="active site" description="Tele-AMP-histidine intermediate" evidence="1">
    <location>
        <position position="110"/>
    </location>
</feature>
<dbReference type="GO" id="GO:0003824">
    <property type="term" value="F:catalytic activity"/>
    <property type="evidence" value="ECO:0007669"/>
    <property type="project" value="InterPro"/>
</dbReference>
<evidence type="ECO:0000259" key="4">
    <source>
        <dbReference type="PROSITE" id="PS51084"/>
    </source>
</evidence>
<dbReference type="GO" id="GO:0009117">
    <property type="term" value="P:nucleotide metabolic process"/>
    <property type="evidence" value="ECO:0007669"/>
    <property type="project" value="TreeGrafter"/>
</dbReference>
<dbReference type="PRINTS" id="PR00332">
    <property type="entry name" value="HISTRIAD"/>
</dbReference>
<dbReference type="InterPro" id="IPR011146">
    <property type="entry name" value="HIT-like"/>
</dbReference>
<dbReference type="Gene3D" id="3.30.428.10">
    <property type="entry name" value="HIT-like"/>
    <property type="match status" value="1"/>
</dbReference>
<dbReference type="AlphaFoldDB" id="A0A917SIK0"/>
<organism evidence="5 6">
    <name type="scientific">Microlunatus endophyticus</name>
    <dbReference type="NCBI Taxonomy" id="1716077"/>
    <lineage>
        <taxon>Bacteria</taxon>
        <taxon>Bacillati</taxon>
        <taxon>Actinomycetota</taxon>
        <taxon>Actinomycetes</taxon>
        <taxon>Propionibacteriales</taxon>
        <taxon>Propionibacteriaceae</taxon>
        <taxon>Microlunatus</taxon>
    </lineage>
</organism>
<feature type="domain" description="HIT" evidence="4">
    <location>
        <begin position="18"/>
        <end position="123"/>
    </location>
</feature>
<reference evidence="5" key="1">
    <citation type="journal article" date="2014" name="Int. J. Syst. Evol. Microbiol.">
        <title>Complete genome sequence of Corynebacterium casei LMG S-19264T (=DSM 44701T), isolated from a smear-ripened cheese.</title>
        <authorList>
            <consortium name="US DOE Joint Genome Institute (JGI-PGF)"/>
            <person name="Walter F."/>
            <person name="Albersmeier A."/>
            <person name="Kalinowski J."/>
            <person name="Ruckert C."/>
        </authorList>
    </citation>
    <scope>NUCLEOTIDE SEQUENCE</scope>
    <source>
        <strain evidence="5">CGMCC 4.7306</strain>
    </source>
</reference>
<dbReference type="Pfam" id="PF01230">
    <property type="entry name" value="HIT"/>
    <property type="match status" value="1"/>
</dbReference>
<evidence type="ECO:0000256" key="3">
    <source>
        <dbReference type="PROSITE-ProRule" id="PRU00464"/>
    </source>
</evidence>
<reference evidence="5" key="2">
    <citation type="submission" date="2020-09" db="EMBL/GenBank/DDBJ databases">
        <authorList>
            <person name="Sun Q."/>
            <person name="Zhou Y."/>
        </authorList>
    </citation>
    <scope>NUCLEOTIDE SEQUENCE</scope>
    <source>
        <strain evidence="5">CGMCC 4.7306</strain>
    </source>
</reference>
<gene>
    <name evidence="5" type="ORF">GCM10011575_48080</name>
</gene>
<evidence type="ECO:0000256" key="1">
    <source>
        <dbReference type="PIRSR" id="PIRSR601310-1"/>
    </source>
</evidence>
<comment type="caution">
    <text evidence="5">The sequence shown here is derived from an EMBL/GenBank/DDBJ whole genome shotgun (WGS) entry which is preliminary data.</text>
</comment>
<dbReference type="PANTHER" id="PTHR46648:SF1">
    <property type="entry name" value="ADENOSINE 5'-MONOPHOSPHORAMIDASE HNT1"/>
    <property type="match status" value="1"/>
</dbReference>
<dbReference type="InterPro" id="IPR001310">
    <property type="entry name" value="Histidine_triad_HIT"/>
</dbReference>
<accession>A0A917SIK0</accession>
<dbReference type="PANTHER" id="PTHR46648">
    <property type="entry name" value="HIT FAMILY PROTEIN 1"/>
    <property type="match status" value="1"/>
</dbReference>
<feature type="short sequence motif" description="Histidine triad motif" evidence="2 3">
    <location>
        <begin position="108"/>
        <end position="112"/>
    </location>
</feature>
<dbReference type="EMBL" id="BMMZ01000024">
    <property type="protein sequence ID" value="GGL84213.1"/>
    <property type="molecule type" value="Genomic_DNA"/>
</dbReference>
<dbReference type="InterPro" id="IPR036265">
    <property type="entry name" value="HIT-like_sf"/>
</dbReference>
<name>A0A917SIK0_9ACTN</name>
<dbReference type="Proteomes" id="UP000613840">
    <property type="component" value="Unassembled WGS sequence"/>
</dbReference>
<dbReference type="PROSITE" id="PS51084">
    <property type="entry name" value="HIT_2"/>
    <property type="match status" value="1"/>
</dbReference>
<sequence length="156" mass="16928">MTDPIAGGEHEHDRHDDVICQIVAGDLDAAVVHRDDRLIAFLDHRPVFKGHVLIAPVQHVDNLLTLPEDLMQPMLGLARRMSLAVIDGLGATGTFSAINTIVSQSIPHLHFHVVPRTKGDGLRGFFWPRTRYAAGEAADYAARIAAALALVNSDDA</sequence>
<dbReference type="RefSeq" id="WP_188898672.1">
    <property type="nucleotide sequence ID" value="NZ_BMMZ01000024.1"/>
</dbReference>
<evidence type="ECO:0000313" key="5">
    <source>
        <dbReference type="EMBL" id="GGL84213.1"/>
    </source>
</evidence>
<dbReference type="SUPFAM" id="SSF54197">
    <property type="entry name" value="HIT-like"/>
    <property type="match status" value="1"/>
</dbReference>
<evidence type="ECO:0000256" key="2">
    <source>
        <dbReference type="PIRSR" id="PIRSR601310-3"/>
    </source>
</evidence>
<evidence type="ECO:0000313" key="6">
    <source>
        <dbReference type="Proteomes" id="UP000613840"/>
    </source>
</evidence>
<protein>
    <recommendedName>
        <fullName evidence="4">HIT domain-containing protein</fullName>
    </recommendedName>
</protein>